<accession>A0A1G5VHX2</accession>
<reference evidence="1 2" key="1">
    <citation type="submission" date="2016-10" db="EMBL/GenBank/DDBJ databases">
        <authorList>
            <person name="Varghese N."/>
            <person name="Submissions S."/>
        </authorList>
    </citation>
    <scope>NUCLEOTIDE SEQUENCE [LARGE SCALE GENOMIC DNA]</scope>
    <source>
        <strain evidence="1 2">DSM 16643</strain>
    </source>
</reference>
<keyword evidence="2" id="KW-1185">Reference proteome</keyword>
<dbReference type="Proteomes" id="UP000323439">
    <property type="component" value="Unassembled WGS sequence"/>
</dbReference>
<gene>
    <name evidence="1" type="ORF">SAMN02910315_00618</name>
</gene>
<evidence type="ECO:0000313" key="1">
    <source>
        <dbReference type="EMBL" id="SDA45354.1"/>
    </source>
</evidence>
<protein>
    <submittedName>
        <fullName evidence="1">Uncharacterized protein</fullName>
    </submittedName>
</protein>
<dbReference type="OrthoDB" id="78032at2157"/>
<sequence>MSDENPREYRFGNEKFGGFYRPGEFELNLPDDLTLDELEEMFAERIGALHKFGREIYPFDDDEPEKTRKEKLKPLSIRVKEHTKEFFKNKSILSAREVLEIYENYNNASEAFIDSLLKEEHDLEKQLAEIQEKLHNAKLFKDKLNDLDLEKAPLDDDERIKILNESFKDSEIKTEASKDKIIADIELYNTKKVAMHVDDYLEITALNDLTPVIYYFENDFDPDELTDLAKSVKDYCDEKEIECCLVEDSIFSKDEE</sequence>
<proteinExistence type="predicted"/>
<dbReference type="EMBL" id="FMXB01000004">
    <property type="protein sequence ID" value="SDA45354.1"/>
    <property type="molecule type" value="Genomic_DNA"/>
</dbReference>
<dbReference type="AlphaFoldDB" id="A0A1G5VHX2"/>
<evidence type="ECO:0000313" key="2">
    <source>
        <dbReference type="Proteomes" id="UP000323439"/>
    </source>
</evidence>
<dbReference type="RefSeq" id="WP_149731250.1">
    <property type="nucleotide sequence ID" value="NZ_FMXB01000004.1"/>
</dbReference>
<name>A0A1G5VHX2_9EURY</name>
<organism evidence="1 2">
    <name type="scientific">Methanobrevibacter millerae</name>
    <dbReference type="NCBI Taxonomy" id="230361"/>
    <lineage>
        <taxon>Archaea</taxon>
        <taxon>Methanobacteriati</taxon>
        <taxon>Methanobacteriota</taxon>
        <taxon>Methanomada group</taxon>
        <taxon>Methanobacteria</taxon>
        <taxon>Methanobacteriales</taxon>
        <taxon>Methanobacteriaceae</taxon>
        <taxon>Methanobrevibacter</taxon>
    </lineage>
</organism>